<reference evidence="4 5" key="1">
    <citation type="journal article" date="2019" name="Syst. Appl. Microbiol.">
        <title>Polyphasic characterization of two novel Lactobacillus spp. isolated from blown salami packages: Description of Lactobacillus halodurans sp. nov. and Lactobacillus salsicarnum sp. nov.</title>
        <authorList>
            <person name="Schuster J.A."/>
            <person name="Klingl A."/>
            <person name="Vogel R.F."/>
            <person name="Ehrmann M.A."/>
        </authorList>
    </citation>
    <scope>NUCLEOTIDE SEQUENCE [LARGE SCALE GENOMIC DNA]</scope>
    <source>
        <strain evidence="3 4">TMW 1.1920</strain>
        <strain evidence="2 5">TMW 1.2172</strain>
    </source>
</reference>
<comment type="caution">
    <text evidence="3">The sequence shown here is derived from an EMBL/GenBank/DDBJ whole genome shotgun (WGS) entry which is preliminary data.</text>
</comment>
<dbReference type="Pfam" id="PF00302">
    <property type="entry name" value="CAT"/>
    <property type="match status" value="1"/>
</dbReference>
<dbReference type="PIRSF" id="PIRSF000440">
    <property type="entry name" value="CAT"/>
    <property type="match status" value="1"/>
</dbReference>
<dbReference type="Gene3D" id="3.30.559.10">
    <property type="entry name" value="Chloramphenicol acetyltransferase-like domain"/>
    <property type="match status" value="1"/>
</dbReference>
<dbReference type="SMART" id="SM01059">
    <property type="entry name" value="CAT"/>
    <property type="match status" value="1"/>
</dbReference>
<protein>
    <submittedName>
        <fullName evidence="3">Type A chloramphenicol O-acetyltransferase</fullName>
    </submittedName>
</protein>
<gene>
    <name evidence="3" type="ORF">FHL05_01650</name>
    <name evidence="2" type="ORF">FHL06_07750</name>
</gene>
<dbReference type="PANTHER" id="PTHR38474">
    <property type="entry name" value="SLR0299 PROTEIN"/>
    <property type="match status" value="1"/>
</dbReference>
<dbReference type="Proteomes" id="UP000414364">
    <property type="component" value="Unassembled WGS sequence"/>
</dbReference>
<dbReference type="PANTHER" id="PTHR38474:SF2">
    <property type="entry name" value="CHLORAMPHENICOL ACETYLTRANSFERASE"/>
    <property type="match status" value="1"/>
</dbReference>
<dbReference type="GO" id="GO:0008811">
    <property type="term" value="F:chloramphenicol O-acetyltransferase activity"/>
    <property type="evidence" value="ECO:0007669"/>
    <property type="project" value="InterPro"/>
</dbReference>
<keyword evidence="3" id="KW-0808">Transferase</keyword>
<dbReference type="EMBL" id="VDFP01000014">
    <property type="protein sequence ID" value="MQS76275.1"/>
    <property type="molecule type" value="Genomic_DNA"/>
</dbReference>
<evidence type="ECO:0000256" key="1">
    <source>
        <dbReference type="PIRSR" id="PIRSR000440-1"/>
    </source>
</evidence>
<evidence type="ECO:0000313" key="2">
    <source>
        <dbReference type="EMBL" id="MQS76275.1"/>
    </source>
</evidence>
<dbReference type="Proteomes" id="UP000371423">
    <property type="component" value="Unassembled WGS sequence"/>
</dbReference>
<dbReference type="SUPFAM" id="SSF52777">
    <property type="entry name" value="CoA-dependent acyltransferases"/>
    <property type="match status" value="1"/>
</dbReference>
<sequence>MEFTKIDLDTWTRTEVFNHFIDQKTTYSMTHNVPIDRALKFVKENHYNFYPLFIFSVLKVVNSNYLYRMAFNDQGELGYWDSLVPFYSIFDNKTELFSNIDTENTYTFAEFHRDYLDDIKQYQGTGKLFPKQPVPQNVVNISMMPWVNYSSFNLNIGNNDKYLLPIVTAGKFEKDIHQKRQLPVTFQIHHAVCDGYQTGLFFNRLEELLSQPEKL</sequence>
<dbReference type="InterPro" id="IPR001707">
    <property type="entry name" value="Cmp_AcTrfase"/>
</dbReference>
<dbReference type="RefSeq" id="WP_162000158.1">
    <property type="nucleotide sequence ID" value="NZ_VDFO01000004.1"/>
</dbReference>
<feature type="active site" description="Proton acceptor" evidence="1">
    <location>
        <position position="190"/>
    </location>
</feature>
<dbReference type="AlphaFoldDB" id="A0A5P0ZUK3"/>
<name>A0A5P0ZUK3_9LACO</name>
<organism evidence="3 4">
    <name type="scientific">Companilactobacillus halodurans</name>
    <dbReference type="NCBI Taxonomy" id="2584183"/>
    <lineage>
        <taxon>Bacteria</taxon>
        <taxon>Bacillati</taxon>
        <taxon>Bacillota</taxon>
        <taxon>Bacilli</taxon>
        <taxon>Lactobacillales</taxon>
        <taxon>Lactobacillaceae</taxon>
        <taxon>Companilactobacillus</taxon>
    </lineage>
</organism>
<keyword evidence="4" id="KW-1185">Reference proteome</keyword>
<accession>A0A5P0ZUK3</accession>
<evidence type="ECO:0000313" key="5">
    <source>
        <dbReference type="Proteomes" id="UP000414364"/>
    </source>
</evidence>
<evidence type="ECO:0000313" key="3">
    <source>
        <dbReference type="EMBL" id="MQS96595.1"/>
    </source>
</evidence>
<proteinExistence type="predicted"/>
<dbReference type="InterPro" id="IPR023213">
    <property type="entry name" value="CAT-like_dom_sf"/>
</dbReference>
<evidence type="ECO:0000313" key="4">
    <source>
        <dbReference type="Proteomes" id="UP000371423"/>
    </source>
</evidence>
<dbReference type="EMBL" id="VDFO01000004">
    <property type="protein sequence ID" value="MQS96595.1"/>
    <property type="molecule type" value="Genomic_DNA"/>
</dbReference>